<sequence length="108" mass="12236">MSKRLISIKANQLFSRGQKIILNGRRKKKKKCASTLSWEVYYLIDQCHLQHGPNSNTEWGVLSFVREGGVAEGLTEYVNHKLQLAREMRGPRGCPAQDLICPLEPVSL</sequence>
<organism evidence="1 2">
    <name type="scientific">Caerostris extrusa</name>
    <name type="common">Bark spider</name>
    <name type="synonym">Caerostris bankana</name>
    <dbReference type="NCBI Taxonomy" id="172846"/>
    <lineage>
        <taxon>Eukaryota</taxon>
        <taxon>Metazoa</taxon>
        <taxon>Ecdysozoa</taxon>
        <taxon>Arthropoda</taxon>
        <taxon>Chelicerata</taxon>
        <taxon>Arachnida</taxon>
        <taxon>Araneae</taxon>
        <taxon>Araneomorphae</taxon>
        <taxon>Entelegynae</taxon>
        <taxon>Araneoidea</taxon>
        <taxon>Araneidae</taxon>
        <taxon>Caerostris</taxon>
    </lineage>
</organism>
<evidence type="ECO:0000313" key="2">
    <source>
        <dbReference type="Proteomes" id="UP001054945"/>
    </source>
</evidence>
<dbReference type="EMBL" id="BPLR01007213">
    <property type="protein sequence ID" value="GIY15210.1"/>
    <property type="molecule type" value="Genomic_DNA"/>
</dbReference>
<protein>
    <submittedName>
        <fullName evidence="1">Uncharacterized protein</fullName>
    </submittedName>
</protein>
<gene>
    <name evidence="1" type="ORF">CEXT_262591</name>
</gene>
<dbReference type="Proteomes" id="UP001054945">
    <property type="component" value="Unassembled WGS sequence"/>
</dbReference>
<evidence type="ECO:0000313" key="1">
    <source>
        <dbReference type="EMBL" id="GIY15210.1"/>
    </source>
</evidence>
<dbReference type="AlphaFoldDB" id="A0AAV4R0E9"/>
<reference evidence="1 2" key="1">
    <citation type="submission" date="2021-06" db="EMBL/GenBank/DDBJ databases">
        <title>Caerostris extrusa draft genome.</title>
        <authorList>
            <person name="Kono N."/>
            <person name="Arakawa K."/>
        </authorList>
    </citation>
    <scope>NUCLEOTIDE SEQUENCE [LARGE SCALE GENOMIC DNA]</scope>
</reference>
<keyword evidence="2" id="KW-1185">Reference proteome</keyword>
<proteinExistence type="predicted"/>
<name>A0AAV4R0E9_CAEEX</name>
<comment type="caution">
    <text evidence="1">The sequence shown here is derived from an EMBL/GenBank/DDBJ whole genome shotgun (WGS) entry which is preliminary data.</text>
</comment>
<accession>A0AAV4R0E9</accession>